<dbReference type="NCBIfam" id="NF045542">
    <property type="entry name" value="Clp_rel_HeadMat"/>
    <property type="match status" value="1"/>
</dbReference>
<dbReference type="AlphaFoldDB" id="A0A9Q5P0T1"/>
<dbReference type="InterPro" id="IPR029045">
    <property type="entry name" value="ClpP/crotonase-like_dom_sf"/>
</dbReference>
<sequence>MADLRLSGVVGWEITADKVDSFLKDNKDDEITVYINSPGGDVFEGLEVYNLLRASGKKVTTVLTGLSASMGSIIFLAGDERIAMTGSLYMVHKPSSMAWGDANDLKKSAEVLDKVQESLEAIYKERAGISDISDYINNETWWGVSEMTDKGIANSDKHVEFKLDEEERKEEDLATIEELRAQLEAEKIKNQTLTEENEKAELEKQIADLKKTNEDIENAAKVVQEPKAVENPSTAGDISVEIKAKEIADKMIADFKKEHSEAILAAETKEVEDSKIVKPTGYASASKY</sequence>
<evidence type="ECO:0000256" key="1">
    <source>
        <dbReference type="ARBA" id="ARBA00007039"/>
    </source>
</evidence>
<dbReference type="GO" id="GO:0006515">
    <property type="term" value="P:protein quality control for misfolded or incompletely synthesized proteins"/>
    <property type="evidence" value="ECO:0007669"/>
    <property type="project" value="TreeGrafter"/>
</dbReference>
<dbReference type="RefSeq" id="WP_070787882.1">
    <property type="nucleotide sequence ID" value="NZ_MKIQ01000027.1"/>
</dbReference>
<keyword evidence="7" id="KW-0175">Coiled coil</keyword>
<evidence type="ECO:0000313" key="9">
    <source>
        <dbReference type="Proteomes" id="UP000177273"/>
    </source>
</evidence>
<dbReference type="PRINTS" id="PR00127">
    <property type="entry name" value="CLPPROTEASEP"/>
</dbReference>
<feature type="coiled-coil region" evidence="7">
    <location>
        <begin position="162"/>
        <end position="222"/>
    </location>
</feature>
<comment type="similarity">
    <text evidence="1 6">Belongs to the peptidase S14 family.</text>
</comment>
<comment type="caution">
    <text evidence="8">The sequence shown here is derived from an EMBL/GenBank/DDBJ whole genome shotgun (WGS) entry which is preliminary data.</text>
</comment>
<keyword evidence="4" id="KW-0378">Hydrolase</keyword>
<dbReference type="GO" id="GO:0004176">
    <property type="term" value="F:ATP-dependent peptidase activity"/>
    <property type="evidence" value="ECO:0007669"/>
    <property type="project" value="InterPro"/>
</dbReference>
<evidence type="ECO:0000256" key="4">
    <source>
        <dbReference type="ARBA" id="ARBA00022801"/>
    </source>
</evidence>
<dbReference type="SUPFAM" id="SSF52096">
    <property type="entry name" value="ClpP/crotonase"/>
    <property type="match status" value="1"/>
</dbReference>
<dbReference type="InterPro" id="IPR001907">
    <property type="entry name" value="ClpP"/>
</dbReference>
<dbReference type="GO" id="GO:0009368">
    <property type="term" value="C:endopeptidase Clp complex"/>
    <property type="evidence" value="ECO:0007669"/>
    <property type="project" value="TreeGrafter"/>
</dbReference>
<protein>
    <recommendedName>
        <fullName evidence="6">ATP-dependent Clp protease proteolytic subunit</fullName>
    </recommendedName>
</protein>
<evidence type="ECO:0000256" key="2">
    <source>
        <dbReference type="ARBA" id="ARBA00022490"/>
    </source>
</evidence>
<dbReference type="Pfam" id="PF00574">
    <property type="entry name" value="CLP_protease"/>
    <property type="match status" value="1"/>
</dbReference>
<dbReference type="Gene3D" id="3.90.226.10">
    <property type="entry name" value="2-enoyl-CoA Hydratase, Chain A, domain 1"/>
    <property type="match status" value="1"/>
</dbReference>
<evidence type="ECO:0000256" key="5">
    <source>
        <dbReference type="ARBA" id="ARBA00022825"/>
    </source>
</evidence>
<evidence type="ECO:0000256" key="7">
    <source>
        <dbReference type="SAM" id="Coils"/>
    </source>
</evidence>
<keyword evidence="9" id="KW-1185">Reference proteome</keyword>
<dbReference type="EMBL" id="MKIQ01000027">
    <property type="protein sequence ID" value="OFI46749.1"/>
    <property type="molecule type" value="Genomic_DNA"/>
</dbReference>
<evidence type="ECO:0000256" key="3">
    <source>
        <dbReference type="ARBA" id="ARBA00022670"/>
    </source>
</evidence>
<dbReference type="InterPro" id="IPR023562">
    <property type="entry name" value="ClpP/TepA"/>
</dbReference>
<keyword evidence="3" id="KW-0645">Protease</keyword>
<name>A0A9Q5P0T1_9LACT</name>
<dbReference type="CDD" id="cd07016">
    <property type="entry name" value="S14_ClpP_1"/>
    <property type="match status" value="1"/>
</dbReference>
<dbReference type="PANTHER" id="PTHR10381">
    <property type="entry name" value="ATP-DEPENDENT CLP PROTEASE PROTEOLYTIC SUBUNIT"/>
    <property type="match status" value="1"/>
</dbReference>
<keyword evidence="2" id="KW-0963">Cytoplasm</keyword>
<dbReference type="Proteomes" id="UP000177273">
    <property type="component" value="Unassembled WGS sequence"/>
</dbReference>
<gene>
    <name evidence="8" type="ORF">BG262_02830</name>
</gene>
<dbReference type="GO" id="GO:0051117">
    <property type="term" value="F:ATPase binding"/>
    <property type="evidence" value="ECO:0007669"/>
    <property type="project" value="TreeGrafter"/>
</dbReference>
<dbReference type="OrthoDB" id="9806592at2"/>
<reference evidence="9" key="1">
    <citation type="submission" date="2016-09" db="EMBL/GenBank/DDBJ databases">
        <title>Draft genome sequence of a novel species of the family Streptococcaceae isolated from flowers.</title>
        <authorList>
            <person name="Chuah L.-O."/>
            <person name="Yap K.-P."/>
            <person name="Thong K.L."/>
            <person name="Liong M.T."/>
            <person name="Ahmad R."/>
            <person name="Rusul G."/>
        </authorList>
    </citation>
    <scope>NUCLEOTIDE SEQUENCE [LARGE SCALE GENOMIC DNA]</scope>
    <source>
        <strain evidence="9">HibF3</strain>
    </source>
</reference>
<keyword evidence="5" id="KW-0720">Serine protease</keyword>
<dbReference type="GO" id="GO:0004252">
    <property type="term" value="F:serine-type endopeptidase activity"/>
    <property type="evidence" value="ECO:0007669"/>
    <property type="project" value="InterPro"/>
</dbReference>
<accession>A0A9Q5P0T1</accession>
<organism evidence="8 9">
    <name type="scientific">Floricoccus penangensis</name>
    <dbReference type="NCBI Taxonomy" id="1859475"/>
    <lineage>
        <taxon>Bacteria</taxon>
        <taxon>Bacillati</taxon>
        <taxon>Bacillota</taxon>
        <taxon>Bacilli</taxon>
        <taxon>Lactobacillales</taxon>
        <taxon>Streptococcaceae</taxon>
        <taxon>Floricoccus</taxon>
    </lineage>
</organism>
<evidence type="ECO:0000313" key="8">
    <source>
        <dbReference type="EMBL" id="OFI46749.1"/>
    </source>
</evidence>
<proteinExistence type="inferred from homology"/>
<dbReference type="PANTHER" id="PTHR10381:SF70">
    <property type="entry name" value="ATP-DEPENDENT CLP PROTEASE PROTEOLYTIC SUBUNIT"/>
    <property type="match status" value="1"/>
</dbReference>
<evidence type="ECO:0000256" key="6">
    <source>
        <dbReference type="RuleBase" id="RU003567"/>
    </source>
</evidence>